<dbReference type="Pfam" id="PF00436">
    <property type="entry name" value="SSB"/>
    <property type="match status" value="1"/>
</dbReference>
<dbReference type="NCBIfam" id="TIGR00621">
    <property type="entry name" value="ssb"/>
    <property type="match status" value="1"/>
</dbReference>
<dbReference type="EMBL" id="AKFT01000050">
    <property type="protein sequence ID" value="EJF46742.1"/>
    <property type="molecule type" value="Genomic_DNA"/>
</dbReference>
<evidence type="ECO:0000313" key="5">
    <source>
        <dbReference type="EMBL" id="EJF46742.1"/>
    </source>
</evidence>
<dbReference type="PATRIC" id="fig|1125718.3.peg.737"/>
<comment type="caution">
    <text evidence="5">The sequence shown here is derived from an EMBL/GenBank/DDBJ whole genome shotgun (WGS) entry which is preliminary data.</text>
</comment>
<sequence length="183" mass="19898">MTTPVMLVGNITADPKIRTTSGGKKYTIFTIAENVRARNDGEEDRTFFHTVKAYDGQYGFATKVVDVLHKGAAVIVSGVLETYSETVWVDDKDNEGELKEVNATRSQIIAWHIGPDLAGNQTVTVTRNGASATTGRTRPRPQSAASPDAGSSDEEGFTDSQPKKRSSGRRAPQPTTDFDEDEF</sequence>
<keyword evidence="6" id="KW-1185">Reference proteome</keyword>
<dbReference type="InterPro" id="IPR011344">
    <property type="entry name" value="ssDNA-bd"/>
</dbReference>
<evidence type="ECO:0000256" key="3">
    <source>
        <dbReference type="RuleBase" id="RU000524"/>
    </source>
</evidence>
<evidence type="ECO:0000256" key="4">
    <source>
        <dbReference type="SAM" id="MobiDB-lite"/>
    </source>
</evidence>
<gene>
    <name evidence="5" type="primary">ssb_2</name>
    <name evidence="5" type="ORF">HMPREF1318_0672</name>
</gene>
<reference evidence="5 6" key="1">
    <citation type="submission" date="2012-05" db="EMBL/GenBank/DDBJ databases">
        <authorList>
            <person name="Harkins D.M."/>
            <person name="Madupu R."/>
            <person name="Durkin A.S."/>
            <person name="Torralba M."/>
            <person name="Methe B."/>
            <person name="Sutton G.G."/>
            <person name="Nelson K.E."/>
        </authorList>
    </citation>
    <scope>NUCLEOTIDE SEQUENCE [LARGE SCALE GENOMIC DNA]</scope>
    <source>
        <strain evidence="5 6">F0489</strain>
    </source>
</reference>
<dbReference type="OrthoDB" id="9809878at2"/>
<dbReference type="AlphaFoldDB" id="J0NPM8"/>
<evidence type="ECO:0000256" key="2">
    <source>
        <dbReference type="PIRNR" id="PIRNR002070"/>
    </source>
</evidence>
<dbReference type="Proteomes" id="UP000002941">
    <property type="component" value="Unassembled WGS sequence"/>
</dbReference>
<accession>J0NPM8</accession>
<protein>
    <recommendedName>
        <fullName evidence="2 3">Single-stranded DNA-binding protein</fullName>
    </recommendedName>
</protein>
<keyword evidence="1 2" id="KW-0238">DNA-binding</keyword>
<dbReference type="PIRSF" id="PIRSF002070">
    <property type="entry name" value="SSB"/>
    <property type="match status" value="1"/>
</dbReference>
<dbReference type="GO" id="GO:0006260">
    <property type="term" value="P:DNA replication"/>
    <property type="evidence" value="ECO:0007669"/>
    <property type="project" value="InterPro"/>
</dbReference>
<dbReference type="InterPro" id="IPR000424">
    <property type="entry name" value="Primosome_PriB/ssb"/>
</dbReference>
<dbReference type="Gene3D" id="2.40.50.140">
    <property type="entry name" value="Nucleic acid-binding proteins"/>
    <property type="match status" value="1"/>
</dbReference>
<feature type="region of interest" description="Disordered" evidence="4">
    <location>
        <begin position="129"/>
        <end position="183"/>
    </location>
</feature>
<dbReference type="PROSITE" id="PS50935">
    <property type="entry name" value="SSB"/>
    <property type="match status" value="1"/>
</dbReference>
<evidence type="ECO:0000256" key="1">
    <source>
        <dbReference type="ARBA" id="ARBA00023125"/>
    </source>
</evidence>
<dbReference type="RefSeq" id="WP_008730370.1">
    <property type="nucleotide sequence ID" value="NZ_AKFT01000050.1"/>
</dbReference>
<dbReference type="CDD" id="cd04496">
    <property type="entry name" value="SSB_OBF"/>
    <property type="match status" value="1"/>
</dbReference>
<name>J0NPM8_9ACTO</name>
<dbReference type="InterPro" id="IPR012340">
    <property type="entry name" value="NA-bd_OB-fold"/>
</dbReference>
<dbReference type="GO" id="GO:0003697">
    <property type="term" value="F:single-stranded DNA binding"/>
    <property type="evidence" value="ECO:0007669"/>
    <property type="project" value="InterPro"/>
</dbReference>
<proteinExistence type="predicted"/>
<evidence type="ECO:0000313" key="6">
    <source>
        <dbReference type="Proteomes" id="UP000002941"/>
    </source>
</evidence>
<dbReference type="SUPFAM" id="SSF50249">
    <property type="entry name" value="Nucleic acid-binding proteins"/>
    <property type="match status" value="1"/>
</dbReference>
<organism evidence="5 6">
    <name type="scientific">Actinomyces massiliensis F0489</name>
    <dbReference type="NCBI Taxonomy" id="1125718"/>
    <lineage>
        <taxon>Bacteria</taxon>
        <taxon>Bacillati</taxon>
        <taxon>Actinomycetota</taxon>
        <taxon>Actinomycetes</taxon>
        <taxon>Actinomycetales</taxon>
        <taxon>Actinomycetaceae</taxon>
        <taxon>Actinomyces</taxon>
    </lineage>
</organism>